<comment type="similarity">
    <text evidence="5">Belongs to the cytochrome P450 family.</text>
</comment>
<comment type="function">
    <text evidence="2">May be involved in the metabolism of insect hormones and in the breakdown of synthetic insecticides.</text>
</comment>
<keyword evidence="18" id="KW-1185">Reference proteome</keyword>
<dbReference type="GO" id="GO:0008194">
    <property type="term" value="F:UDP-glycosyltransferase activity"/>
    <property type="evidence" value="ECO:0007669"/>
    <property type="project" value="InterPro"/>
</dbReference>
<evidence type="ECO:0000313" key="18">
    <source>
        <dbReference type="Proteomes" id="UP000759131"/>
    </source>
</evidence>
<dbReference type="Pfam" id="PF00201">
    <property type="entry name" value="UDPGT"/>
    <property type="match status" value="1"/>
</dbReference>
<dbReference type="EMBL" id="CAJPIZ010008929">
    <property type="protein sequence ID" value="CAG2111481.1"/>
    <property type="molecule type" value="Genomic_DNA"/>
</dbReference>
<dbReference type="PANTHER" id="PTHR24292:SF54">
    <property type="entry name" value="CYP9F3-RELATED"/>
    <property type="match status" value="1"/>
</dbReference>
<dbReference type="PANTHER" id="PTHR24292">
    <property type="entry name" value="CYTOCHROME P450"/>
    <property type="match status" value="1"/>
</dbReference>
<evidence type="ECO:0000256" key="2">
    <source>
        <dbReference type="ARBA" id="ARBA00003690"/>
    </source>
</evidence>
<dbReference type="PROSITE" id="PS00086">
    <property type="entry name" value="CYTOCHROME_P450"/>
    <property type="match status" value="1"/>
</dbReference>
<keyword evidence="12 15" id="KW-0408">Iron</keyword>
<keyword evidence="13" id="KW-0503">Monooxygenase</keyword>
<evidence type="ECO:0000256" key="4">
    <source>
        <dbReference type="ARBA" id="ARBA00004406"/>
    </source>
</evidence>
<dbReference type="InterPro" id="IPR002213">
    <property type="entry name" value="UDP_glucos_trans"/>
</dbReference>
<comment type="cofactor">
    <cofactor evidence="1 15">
        <name>heme</name>
        <dbReference type="ChEBI" id="CHEBI:30413"/>
    </cofactor>
</comment>
<evidence type="ECO:0000256" key="8">
    <source>
        <dbReference type="ARBA" id="ARBA00022723"/>
    </source>
</evidence>
<evidence type="ECO:0000256" key="11">
    <source>
        <dbReference type="ARBA" id="ARBA00023002"/>
    </source>
</evidence>
<dbReference type="SUPFAM" id="SSF53756">
    <property type="entry name" value="UDP-Glycosyltransferase/glycogen phosphorylase"/>
    <property type="match status" value="1"/>
</dbReference>
<gene>
    <name evidence="17" type="ORF">OSB1V03_LOCUS11462</name>
</gene>
<keyword evidence="10" id="KW-0492">Microsome</keyword>
<dbReference type="Gene3D" id="3.40.50.2000">
    <property type="entry name" value="Glycogen Phosphorylase B"/>
    <property type="match status" value="2"/>
</dbReference>
<protein>
    <recommendedName>
        <fullName evidence="19">Glucuronosyltransferase</fullName>
    </recommendedName>
</protein>
<dbReference type="GO" id="GO:0005506">
    <property type="term" value="F:iron ion binding"/>
    <property type="evidence" value="ECO:0007669"/>
    <property type="project" value="InterPro"/>
</dbReference>
<evidence type="ECO:0008006" key="19">
    <source>
        <dbReference type="Google" id="ProtNLM"/>
    </source>
</evidence>
<dbReference type="Pfam" id="PF00067">
    <property type="entry name" value="p450"/>
    <property type="match status" value="1"/>
</dbReference>
<feature type="region of interest" description="Disordered" evidence="16">
    <location>
        <begin position="310"/>
        <end position="343"/>
    </location>
</feature>
<dbReference type="GO" id="GO:0005789">
    <property type="term" value="C:endoplasmic reticulum membrane"/>
    <property type="evidence" value="ECO:0007669"/>
    <property type="project" value="UniProtKB-SubCell"/>
</dbReference>
<keyword evidence="14" id="KW-0472">Membrane</keyword>
<dbReference type="PRINTS" id="PR00465">
    <property type="entry name" value="EP450IV"/>
</dbReference>
<dbReference type="InterPro" id="IPR002403">
    <property type="entry name" value="Cyt_P450_E_grp-IV"/>
</dbReference>
<sequence>MIDLITTTMSLNWLSDQCLAYGLIMYFTRNFDYFTKQGITGPKPIPLLGNSWEQLFFNRDDLEIRRLKKYGKIFGRKQVLCKFFYNHVKRIKGLIRDKHINSIRVFEGNRTLLQVADPAVIKHILVKDFHLFTDRPLPTNARHPIGSENLSIAGGHQWRRMRSTVSPMFTSGRMRRTYPLIGHCLRQLMATLAESAATPGGGSLDVYEAYLWYAMDTIAAAAWGVETNAKLRPDEPLVHTAHQLANISGLKIVLAGLVPRPVLSALGVNTFRDDNTMNKLIELIRQLVDRRRRESRQDFISQMLTARPMTSRVTATAAGDDKSDESKSYEGHHISEGDEHSMAEKKVLTMQDRSSPLSETEIIGNSLFFFLAAYEQLGLTLAYCTMELALSPHNQQRLYDELRAVIPDANSEIAYDVLATLPFLDAVLSESMRLHASPLRLRRYAAADYRLPGTNVTVRAGQEIQIPTYAMHHMDEYYPEPNRFLPERFMPENRSKLTPYTYLPFGVGPRYCVGMRFALMEAKYALAHIVRRYRFVRCPETNVRPPQASHPILILPKSLYVGVEAQKFDLNPINNQDIHLVTLEVFLQEMHFLKTCQLAIKILDKIMSLQYGISNHSFIIINDHKMCDDLTALIVSMASFGHVMSCVAIAQSLWASGRYRRVVYAISSKWSGRLGQYCSGIEEVVVDEEYDDKTAAKVVPKWREVTEAGESVTARARVLAFATRLRLANAQRLDATIEALIVRVRPDLIVMDSLLELPSVRMAGVPVVCLWSLGPICMLDDESTPPHASGLSITGDKQLWREFRSAVRHESSQSLQAFQQYFQSRGYCQPFSDNTFVTANPMNQLNLYYTPVELDYTDCRPLPGDNYYRVDHLMPADNEVAANDFQLPAHWMSTSGTPLGKLIYLSMGTLVSDDVHTMRRLVNMLAKVAPHRVVVSMGVKHSDYTLADNMWGAEWLPQRRVIPLVDLVVSHGGCNTLCECFYHGKPIIVMPVMGNQFDFAQAIQDRGLGIRLDPYQCSEAELLAAVERLLNDNELTEKLANISQRIQSNNSLEKLPQIIDNYIEAYGSSNSMISPASRT</sequence>
<dbReference type="AlphaFoldDB" id="A0A7R9KZB9"/>
<dbReference type="InterPro" id="IPR050476">
    <property type="entry name" value="Insect_CytP450_Detox"/>
</dbReference>
<dbReference type="GO" id="GO:0020037">
    <property type="term" value="F:heme binding"/>
    <property type="evidence" value="ECO:0007669"/>
    <property type="project" value="InterPro"/>
</dbReference>
<dbReference type="SUPFAM" id="SSF48264">
    <property type="entry name" value="Cytochrome P450"/>
    <property type="match status" value="1"/>
</dbReference>
<feature type="binding site" description="axial binding residue" evidence="15">
    <location>
        <position position="512"/>
    </location>
    <ligand>
        <name>heme</name>
        <dbReference type="ChEBI" id="CHEBI:30413"/>
    </ligand>
    <ligandPart>
        <name>Fe</name>
        <dbReference type="ChEBI" id="CHEBI:18248"/>
    </ligandPart>
</feature>
<evidence type="ECO:0000256" key="10">
    <source>
        <dbReference type="ARBA" id="ARBA00022848"/>
    </source>
</evidence>
<evidence type="ECO:0000256" key="15">
    <source>
        <dbReference type="PIRSR" id="PIRSR602403-1"/>
    </source>
</evidence>
<evidence type="ECO:0000256" key="13">
    <source>
        <dbReference type="ARBA" id="ARBA00023033"/>
    </source>
</evidence>
<feature type="non-terminal residue" evidence="17">
    <location>
        <position position="1079"/>
    </location>
</feature>
<dbReference type="Proteomes" id="UP000759131">
    <property type="component" value="Unassembled WGS sequence"/>
</dbReference>
<evidence type="ECO:0000256" key="14">
    <source>
        <dbReference type="ARBA" id="ARBA00023136"/>
    </source>
</evidence>
<feature type="compositionally biased region" description="Basic and acidic residues" evidence="16">
    <location>
        <begin position="319"/>
        <end position="343"/>
    </location>
</feature>
<evidence type="ECO:0000256" key="1">
    <source>
        <dbReference type="ARBA" id="ARBA00001971"/>
    </source>
</evidence>
<dbReference type="InterPro" id="IPR001128">
    <property type="entry name" value="Cyt_P450"/>
</dbReference>
<dbReference type="GO" id="GO:0004497">
    <property type="term" value="F:monooxygenase activity"/>
    <property type="evidence" value="ECO:0007669"/>
    <property type="project" value="UniProtKB-KW"/>
</dbReference>
<evidence type="ECO:0000313" key="17">
    <source>
        <dbReference type="EMBL" id="CAD7631051.1"/>
    </source>
</evidence>
<reference evidence="17" key="1">
    <citation type="submission" date="2020-11" db="EMBL/GenBank/DDBJ databases">
        <authorList>
            <person name="Tran Van P."/>
        </authorList>
    </citation>
    <scope>NUCLEOTIDE SEQUENCE</scope>
</reference>
<keyword evidence="6 15" id="KW-0349">Heme</keyword>
<comment type="subcellular location">
    <subcellularLocation>
        <location evidence="4">Endoplasmic reticulum membrane</location>
        <topology evidence="4">Peripheral membrane protein</topology>
    </subcellularLocation>
    <subcellularLocation>
        <location evidence="3">Microsome membrane</location>
        <topology evidence="3">Peripheral membrane protein</topology>
    </subcellularLocation>
</comment>
<dbReference type="GO" id="GO:0016705">
    <property type="term" value="F:oxidoreductase activity, acting on paired donors, with incorporation or reduction of molecular oxygen"/>
    <property type="evidence" value="ECO:0007669"/>
    <property type="project" value="InterPro"/>
</dbReference>
<accession>A0A7R9KZB9</accession>
<dbReference type="InterPro" id="IPR017972">
    <property type="entry name" value="Cyt_P450_CS"/>
</dbReference>
<dbReference type="OrthoDB" id="6428965at2759"/>
<dbReference type="PRINTS" id="PR00385">
    <property type="entry name" value="P450"/>
</dbReference>
<organism evidence="17">
    <name type="scientific">Medioppia subpectinata</name>
    <dbReference type="NCBI Taxonomy" id="1979941"/>
    <lineage>
        <taxon>Eukaryota</taxon>
        <taxon>Metazoa</taxon>
        <taxon>Ecdysozoa</taxon>
        <taxon>Arthropoda</taxon>
        <taxon>Chelicerata</taxon>
        <taxon>Arachnida</taxon>
        <taxon>Acari</taxon>
        <taxon>Acariformes</taxon>
        <taxon>Sarcoptiformes</taxon>
        <taxon>Oribatida</taxon>
        <taxon>Brachypylina</taxon>
        <taxon>Oppioidea</taxon>
        <taxon>Oppiidae</taxon>
        <taxon>Medioppia</taxon>
    </lineage>
</organism>
<keyword evidence="8 15" id="KW-0479">Metal-binding</keyword>
<evidence type="ECO:0000256" key="6">
    <source>
        <dbReference type="ARBA" id="ARBA00022617"/>
    </source>
</evidence>
<dbReference type="CDD" id="cd03784">
    <property type="entry name" value="GT1_Gtf-like"/>
    <property type="match status" value="1"/>
</dbReference>
<keyword evidence="11" id="KW-0560">Oxidoreductase</keyword>
<evidence type="ECO:0000256" key="12">
    <source>
        <dbReference type="ARBA" id="ARBA00023004"/>
    </source>
</evidence>
<keyword evidence="9" id="KW-0256">Endoplasmic reticulum</keyword>
<evidence type="ECO:0000256" key="7">
    <source>
        <dbReference type="ARBA" id="ARBA00022679"/>
    </source>
</evidence>
<dbReference type="InterPro" id="IPR036396">
    <property type="entry name" value="Cyt_P450_sf"/>
</dbReference>
<evidence type="ECO:0000256" key="3">
    <source>
        <dbReference type="ARBA" id="ARBA00004174"/>
    </source>
</evidence>
<evidence type="ECO:0000256" key="16">
    <source>
        <dbReference type="SAM" id="MobiDB-lite"/>
    </source>
</evidence>
<keyword evidence="7" id="KW-0808">Transferase</keyword>
<evidence type="ECO:0000256" key="5">
    <source>
        <dbReference type="ARBA" id="ARBA00010617"/>
    </source>
</evidence>
<evidence type="ECO:0000256" key="9">
    <source>
        <dbReference type="ARBA" id="ARBA00022824"/>
    </source>
</evidence>
<name>A0A7R9KZB9_9ACAR</name>
<dbReference type="Gene3D" id="1.10.630.10">
    <property type="entry name" value="Cytochrome P450"/>
    <property type="match status" value="1"/>
</dbReference>
<dbReference type="EMBL" id="OC863504">
    <property type="protein sequence ID" value="CAD7631051.1"/>
    <property type="molecule type" value="Genomic_DNA"/>
</dbReference>
<proteinExistence type="inferred from homology"/>